<feature type="compositionally biased region" description="Basic and acidic residues" evidence="2">
    <location>
        <begin position="1"/>
        <end position="23"/>
    </location>
</feature>
<dbReference type="InterPro" id="IPR051983">
    <property type="entry name" value="WSB_SOCS-box_domain"/>
</dbReference>
<dbReference type="Proteomes" id="UP001152087">
    <property type="component" value="Unassembled WGS sequence"/>
</dbReference>
<keyword evidence="4" id="KW-1185">Reference proteome</keyword>
<feature type="region of interest" description="Disordered" evidence="2">
    <location>
        <begin position="1"/>
        <end position="93"/>
    </location>
</feature>
<dbReference type="SMART" id="SM00320">
    <property type="entry name" value="WD40"/>
    <property type="match status" value="4"/>
</dbReference>
<keyword evidence="1" id="KW-0833">Ubl conjugation pathway</keyword>
<name>A0A9W8R0D1_9HYPO</name>
<dbReference type="AlphaFoldDB" id="A0A9W8R0D1"/>
<protein>
    <recommendedName>
        <fullName evidence="5">Anaphase-promoting complex subunit 4 WD40 domain-containing protein</fullName>
    </recommendedName>
</protein>
<dbReference type="Gene3D" id="2.130.10.10">
    <property type="entry name" value="YVTN repeat-like/Quinoprotein amine dehydrogenase"/>
    <property type="match status" value="1"/>
</dbReference>
<evidence type="ECO:0000313" key="3">
    <source>
        <dbReference type="EMBL" id="KAJ4183384.1"/>
    </source>
</evidence>
<dbReference type="Pfam" id="PF10282">
    <property type="entry name" value="Lactonase"/>
    <property type="match status" value="1"/>
</dbReference>
<accession>A0A9W8R0D1</accession>
<evidence type="ECO:0000256" key="2">
    <source>
        <dbReference type="SAM" id="MobiDB-lite"/>
    </source>
</evidence>
<dbReference type="InterPro" id="IPR001680">
    <property type="entry name" value="WD40_rpt"/>
</dbReference>
<evidence type="ECO:0008006" key="5">
    <source>
        <dbReference type="Google" id="ProtNLM"/>
    </source>
</evidence>
<dbReference type="EMBL" id="JAOQAV010000030">
    <property type="protein sequence ID" value="KAJ4183384.1"/>
    <property type="molecule type" value="Genomic_DNA"/>
</dbReference>
<dbReference type="InterPro" id="IPR036322">
    <property type="entry name" value="WD40_repeat_dom_sf"/>
</dbReference>
<evidence type="ECO:0000313" key="4">
    <source>
        <dbReference type="Proteomes" id="UP001152087"/>
    </source>
</evidence>
<dbReference type="SUPFAM" id="SSF50978">
    <property type="entry name" value="WD40 repeat-like"/>
    <property type="match status" value="1"/>
</dbReference>
<gene>
    <name evidence="3" type="ORF">NW755_009875</name>
</gene>
<reference evidence="3" key="1">
    <citation type="submission" date="2022-09" db="EMBL/GenBank/DDBJ databases">
        <title>Fusarium specimens isolated from Avocado Roots.</title>
        <authorList>
            <person name="Stajich J."/>
            <person name="Roper C."/>
            <person name="Heimlech-Rivalta G."/>
        </authorList>
    </citation>
    <scope>NUCLEOTIDE SEQUENCE</scope>
    <source>
        <strain evidence="3">A02</strain>
    </source>
</reference>
<organism evidence="3 4">
    <name type="scientific">Fusarium falciforme</name>
    <dbReference type="NCBI Taxonomy" id="195108"/>
    <lineage>
        <taxon>Eukaryota</taxon>
        <taxon>Fungi</taxon>
        <taxon>Dikarya</taxon>
        <taxon>Ascomycota</taxon>
        <taxon>Pezizomycotina</taxon>
        <taxon>Sordariomycetes</taxon>
        <taxon>Hypocreomycetidae</taxon>
        <taxon>Hypocreales</taxon>
        <taxon>Nectriaceae</taxon>
        <taxon>Fusarium</taxon>
        <taxon>Fusarium solani species complex</taxon>
    </lineage>
</organism>
<dbReference type="GO" id="GO:0000209">
    <property type="term" value="P:protein polyubiquitination"/>
    <property type="evidence" value="ECO:0007669"/>
    <property type="project" value="TreeGrafter"/>
</dbReference>
<dbReference type="PANTHER" id="PTHR15622:SF2">
    <property type="entry name" value="U4_U6 SMALL NUCLEAR RIBONUCLEOPROTEIN PRP4"/>
    <property type="match status" value="1"/>
</dbReference>
<dbReference type="PANTHER" id="PTHR15622">
    <property type="entry name" value="WD40 REPEAT PROTEIN"/>
    <property type="match status" value="1"/>
</dbReference>
<comment type="caution">
    <text evidence="3">The sequence shown here is derived from an EMBL/GenBank/DDBJ whole genome shotgun (WGS) entry which is preliminary data.</text>
</comment>
<feature type="compositionally biased region" description="Basic and acidic residues" evidence="2">
    <location>
        <begin position="30"/>
        <end position="49"/>
    </location>
</feature>
<sequence>MEQLHAERLAKMREMLEQQRDATESLNADLWEKERERQQEQKRHKEEKLRNKKLAAEQQKTIRDLTAKLSPVQSPSAAEPPPWTPSVFEEQKPAEPSWQWEHTQSQDTVFSAHWTLGFTPDGKKLIAGHNEKRISVFSRDEQGQYHITQEFKCWSTSKWKRKGYSRITVTMRPDGRTFAVSAENRRIQIYDLNGSGMFRQTQKLDQKARMMASSPDGEYLVSITNMFDGKVQVWKGFDTPLLPMKCVEEKIVHDLGGSVAGSMAFSSDGRLALVLSDKVIMCALNTLTGILTKTQVLPSDLSSIESLTWAPDGRTLACSGPRKEHVEIWTTGHDGQMQRVAKLDTPWDWCRRMSFSPDGNFLAIAYEFQG</sequence>
<dbReference type="InterPro" id="IPR019405">
    <property type="entry name" value="Lactonase_7-beta_prop"/>
</dbReference>
<proteinExistence type="predicted"/>
<dbReference type="InterPro" id="IPR015943">
    <property type="entry name" value="WD40/YVTN_repeat-like_dom_sf"/>
</dbReference>
<evidence type="ECO:0000256" key="1">
    <source>
        <dbReference type="ARBA" id="ARBA00022786"/>
    </source>
</evidence>